<keyword evidence="2" id="KW-1185">Reference proteome</keyword>
<proteinExistence type="predicted"/>
<dbReference type="AlphaFoldDB" id="A0A6G0YJ67"/>
<comment type="caution">
    <text evidence="1">The sequence shown here is derived from an EMBL/GenBank/DDBJ whole genome shotgun (WGS) entry which is preliminary data.</text>
</comment>
<reference evidence="1 2" key="1">
    <citation type="submission" date="2019-08" db="EMBL/GenBank/DDBJ databases">
        <title>Whole genome of Aphis craccivora.</title>
        <authorList>
            <person name="Voronova N.V."/>
            <person name="Shulinski R.S."/>
            <person name="Bandarenka Y.V."/>
            <person name="Zhorov D.G."/>
            <person name="Warner D."/>
        </authorList>
    </citation>
    <scope>NUCLEOTIDE SEQUENCE [LARGE SCALE GENOMIC DNA]</scope>
    <source>
        <strain evidence="1">180601</strain>
        <tissue evidence="1">Whole Body</tissue>
    </source>
</reference>
<dbReference type="Proteomes" id="UP000478052">
    <property type="component" value="Unassembled WGS sequence"/>
</dbReference>
<dbReference type="EMBL" id="VUJU01003718">
    <property type="protein sequence ID" value="KAF0756942.1"/>
    <property type="molecule type" value="Genomic_DNA"/>
</dbReference>
<name>A0A6G0YJ67_APHCR</name>
<sequence length="230" mass="26716">MLKVGRNKLNSSAYNLLFSIQIFEICFTFDSIKLFFWINQSKSSITNISKTSFNQHLQIADKMSITNISKSISIGLPNKYKGENMEEFYNSRTIKDIVYFILSIVIKICRIIRSITSRNNALISNFGGGFRCKSEYPWCIIVVKIQIFKKSVENAKICKIKNTTLSFPINRRYLNILPTTEIFKILENFLIIQILTKIRQNHEYLQIIFDPHAPNVQQSGIHIVYPSLIF</sequence>
<evidence type="ECO:0000313" key="2">
    <source>
        <dbReference type="Proteomes" id="UP000478052"/>
    </source>
</evidence>
<evidence type="ECO:0000313" key="1">
    <source>
        <dbReference type="EMBL" id="KAF0756942.1"/>
    </source>
</evidence>
<gene>
    <name evidence="1" type="ORF">FWK35_00015905</name>
</gene>
<organism evidence="1 2">
    <name type="scientific">Aphis craccivora</name>
    <name type="common">Cowpea aphid</name>
    <dbReference type="NCBI Taxonomy" id="307492"/>
    <lineage>
        <taxon>Eukaryota</taxon>
        <taxon>Metazoa</taxon>
        <taxon>Ecdysozoa</taxon>
        <taxon>Arthropoda</taxon>
        <taxon>Hexapoda</taxon>
        <taxon>Insecta</taxon>
        <taxon>Pterygota</taxon>
        <taxon>Neoptera</taxon>
        <taxon>Paraneoptera</taxon>
        <taxon>Hemiptera</taxon>
        <taxon>Sternorrhyncha</taxon>
        <taxon>Aphidomorpha</taxon>
        <taxon>Aphidoidea</taxon>
        <taxon>Aphididae</taxon>
        <taxon>Aphidini</taxon>
        <taxon>Aphis</taxon>
        <taxon>Aphis</taxon>
    </lineage>
</organism>
<accession>A0A6G0YJ67</accession>
<protein>
    <submittedName>
        <fullName evidence="1">Uncharacterized protein</fullName>
    </submittedName>
</protein>